<dbReference type="EMBL" id="DF237017">
    <property type="protein sequence ID" value="GAQ80995.1"/>
    <property type="molecule type" value="Genomic_DNA"/>
</dbReference>
<proteinExistence type="predicted"/>
<gene>
    <name evidence="3" type="ORF">KFL_000680110</name>
</gene>
<sequence>MAAAAGGPTPLDAPPAHATKEDVVKMNNCLPPVERLCEPELALLSRGNVQVRYKVISKLVQNNSLIEQLRTENDELNKGIKRVRDEKEAIAAEKDALVTTAREEKRLMKEEFDTRRKAENQLHREAGKKDGMEAANLEKKEAEDRLLQMMAHNTHQQQIQFAGRFGNLQWSNNQVLRDSGRLTELTPEHLPLRPPASSNILSPVVSDREASSPRSPDHPNDQLKMARQVPRQPTPLLAPTMTLRSKSQTAMLPAVPSSEATSGSSAPDSPEAAPRVELPRLASGAPRRKGRLPAMKKTNVHADCKRITRSTAAMACVKANPVADASLARALQKEWNGYRLRRRERRL</sequence>
<evidence type="ECO:0000256" key="2">
    <source>
        <dbReference type="SAM" id="MobiDB-lite"/>
    </source>
</evidence>
<feature type="compositionally biased region" description="Polar residues" evidence="2">
    <location>
        <begin position="258"/>
        <end position="267"/>
    </location>
</feature>
<dbReference type="AlphaFoldDB" id="A0A0U9HS33"/>
<organism evidence="3 4">
    <name type="scientific">Klebsormidium nitens</name>
    <name type="common">Green alga</name>
    <name type="synonym">Ulothrix nitens</name>
    <dbReference type="NCBI Taxonomy" id="105231"/>
    <lineage>
        <taxon>Eukaryota</taxon>
        <taxon>Viridiplantae</taxon>
        <taxon>Streptophyta</taxon>
        <taxon>Klebsormidiophyceae</taxon>
        <taxon>Klebsormidiales</taxon>
        <taxon>Klebsormidiaceae</taxon>
        <taxon>Klebsormidium</taxon>
    </lineage>
</organism>
<protein>
    <submittedName>
        <fullName evidence="3">Uncharacterized protein</fullName>
    </submittedName>
</protein>
<keyword evidence="1" id="KW-0175">Coiled coil</keyword>
<evidence type="ECO:0000313" key="4">
    <source>
        <dbReference type="Proteomes" id="UP000054558"/>
    </source>
</evidence>
<feature type="region of interest" description="Disordered" evidence="2">
    <location>
        <begin position="186"/>
        <end position="236"/>
    </location>
</feature>
<accession>A0A0U9HS33</accession>
<evidence type="ECO:0000313" key="3">
    <source>
        <dbReference type="EMBL" id="GAQ80995.1"/>
    </source>
</evidence>
<feature type="coiled-coil region" evidence="1">
    <location>
        <begin position="66"/>
        <end position="152"/>
    </location>
</feature>
<keyword evidence="4" id="KW-1185">Reference proteome</keyword>
<dbReference type="Proteomes" id="UP000054558">
    <property type="component" value="Unassembled WGS sequence"/>
</dbReference>
<feature type="compositionally biased region" description="Basic and acidic residues" evidence="2">
    <location>
        <begin position="206"/>
        <end position="221"/>
    </location>
</feature>
<reference evidence="3 4" key="1">
    <citation type="journal article" date="2014" name="Nat. Commun.">
        <title>Klebsormidium flaccidum genome reveals primary factors for plant terrestrial adaptation.</title>
        <authorList>
            <person name="Hori K."/>
            <person name="Maruyama F."/>
            <person name="Fujisawa T."/>
            <person name="Togashi T."/>
            <person name="Yamamoto N."/>
            <person name="Seo M."/>
            <person name="Sato S."/>
            <person name="Yamada T."/>
            <person name="Mori H."/>
            <person name="Tajima N."/>
            <person name="Moriyama T."/>
            <person name="Ikeuchi M."/>
            <person name="Watanabe M."/>
            <person name="Wada H."/>
            <person name="Kobayashi K."/>
            <person name="Saito M."/>
            <person name="Masuda T."/>
            <person name="Sasaki-Sekimoto Y."/>
            <person name="Mashiguchi K."/>
            <person name="Awai K."/>
            <person name="Shimojima M."/>
            <person name="Masuda S."/>
            <person name="Iwai M."/>
            <person name="Nobusawa T."/>
            <person name="Narise T."/>
            <person name="Kondo S."/>
            <person name="Saito H."/>
            <person name="Sato R."/>
            <person name="Murakawa M."/>
            <person name="Ihara Y."/>
            <person name="Oshima-Yamada Y."/>
            <person name="Ohtaka K."/>
            <person name="Satoh M."/>
            <person name="Sonobe K."/>
            <person name="Ishii M."/>
            <person name="Ohtani R."/>
            <person name="Kanamori-Sato M."/>
            <person name="Honoki R."/>
            <person name="Miyazaki D."/>
            <person name="Mochizuki H."/>
            <person name="Umetsu J."/>
            <person name="Higashi K."/>
            <person name="Shibata D."/>
            <person name="Kamiya Y."/>
            <person name="Sato N."/>
            <person name="Nakamura Y."/>
            <person name="Tabata S."/>
            <person name="Ida S."/>
            <person name="Kurokawa K."/>
            <person name="Ohta H."/>
        </authorList>
    </citation>
    <scope>NUCLEOTIDE SEQUENCE [LARGE SCALE GENOMIC DNA]</scope>
    <source>
        <strain evidence="3 4">NIES-2285</strain>
    </source>
</reference>
<name>A0A0U9HS33_KLENI</name>
<evidence type="ECO:0000256" key="1">
    <source>
        <dbReference type="SAM" id="Coils"/>
    </source>
</evidence>
<feature type="region of interest" description="Disordered" evidence="2">
    <location>
        <begin position="249"/>
        <end position="297"/>
    </location>
</feature>